<organism evidence="2 3">
    <name type="scientific">Chryseobacterium aquaeductus</name>
    <dbReference type="NCBI Taxonomy" id="2675056"/>
    <lineage>
        <taxon>Bacteria</taxon>
        <taxon>Pseudomonadati</taxon>
        <taxon>Bacteroidota</taxon>
        <taxon>Flavobacteriia</taxon>
        <taxon>Flavobacteriales</taxon>
        <taxon>Weeksellaceae</taxon>
        <taxon>Chryseobacterium group</taxon>
        <taxon>Chryseobacterium</taxon>
    </lineage>
</organism>
<keyword evidence="1" id="KW-0732">Signal</keyword>
<feature type="signal peptide" evidence="1">
    <location>
        <begin position="1"/>
        <end position="22"/>
    </location>
</feature>
<dbReference type="Proteomes" id="UP000662618">
    <property type="component" value="Unassembled WGS sequence"/>
</dbReference>
<name>A0A9N8QTZ0_9FLAO</name>
<sequence>MKTFISNIILGLCFLNAILVFAQSEKIDQNNLSSTNLYNTLKETKSGNWKDVFTDFMQASLKDLTGENKSLQFKANLFALKSKADNSLLIDYNYAREKFSRNFQIEVGLDLDNDYKFKGFNYGFDWAIVNKRDSTVASLTKTETGELFDAISSEIMLAFNKYRNDSNPSDEEIIQLKQKIDKILEEERYVPKDQLPKEIENLVSQNYGQLSSKFAHSFQAEIARIKRQPLLTVGFNSNFQKDSKFFDEYNVQMVYLQGIKSDRGSLEIDFRNKFRAKDSITTSVLKRKEFSSQLGLNISLMKVKDRSIIELKPGFEYTKIFSGLAENEKDNIFTANADLRIRILNNLWLPLILKYDMENNNLFGFLNVSFNFDAIKDE</sequence>
<evidence type="ECO:0000256" key="1">
    <source>
        <dbReference type="SAM" id="SignalP"/>
    </source>
</evidence>
<evidence type="ECO:0000313" key="3">
    <source>
        <dbReference type="Proteomes" id="UP000662618"/>
    </source>
</evidence>
<dbReference type="EMBL" id="CAJIMS010000001">
    <property type="protein sequence ID" value="CAD7803287.1"/>
    <property type="molecule type" value="Genomic_DNA"/>
</dbReference>
<accession>A0A9N8QTZ0</accession>
<reference evidence="2" key="1">
    <citation type="submission" date="2020-12" db="EMBL/GenBank/DDBJ databases">
        <authorList>
            <person name="Rodrigo-Torres L."/>
            <person name="Arahal R. D."/>
            <person name="Lucena T."/>
        </authorList>
    </citation>
    <scope>NUCLEOTIDE SEQUENCE</scope>
    <source>
        <strain evidence="2">CECT 9390</strain>
    </source>
</reference>
<gene>
    <name evidence="2" type="ORF">CHRY9390_01056</name>
</gene>
<evidence type="ECO:0008006" key="4">
    <source>
        <dbReference type="Google" id="ProtNLM"/>
    </source>
</evidence>
<keyword evidence="3" id="KW-1185">Reference proteome</keyword>
<proteinExistence type="predicted"/>
<dbReference type="RefSeq" id="WP_162087511.1">
    <property type="nucleotide sequence ID" value="NZ_CAJIMS010000001.1"/>
</dbReference>
<protein>
    <recommendedName>
        <fullName evidence="4">DUF3078 domain-containing protein</fullName>
    </recommendedName>
</protein>
<evidence type="ECO:0000313" key="2">
    <source>
        <dbReference type="EMBL" id="CAD7803287.1"/>
    </source>
</evidence>
<comment type="caution">
    <text evidence="2">The sequence shown here is derived from an EMBL/GenBank/DDBJ whole genome shotgun (WGS) entry which is preliminary data.</text>
</comment>
<dbReference type="AlphaFoldDB" id="A0A9N8QTZ0"/>
<feature type="chain" id="PRO_5040334542" description="DUF3078 domain-containing protein" evidence="1">
    <location>
        <begin position="23"/>
        <end position="378"/>
    </location>
</feature>